<feature type="compositionally biased region" description="Polar residues" evidence="1">
    <location>
        <begin position="49"/>
        <end position="64"/>
    </location>
</feature>
<reference evidence="2" key="1">
    <citation type="submission" date="2019-08" db="EMBL/GenBank/DDBJ databases">
        <authorList>
            <person name="Kucharzyk K."/>
            <person name="Murdoch R.W."/>
            <person name="Higgins S."/>
            <person name="Loffler F."/>
        </authorList>
    </citation>
    <scope>NUCLEOTIDE SEQUENCE</scope>
</reference>
<protein>
    <submittedName>
        <fullName evidence="2">Uncharacterized protein</fullName>
    </submittedName>
</protein>
<accession>A0A645ISK6</accession>
<organism evidence="2">
    <name type="scientific">bioreactor metagenome</name>
    <dbReference type="NCBI Taxonomy" id="1076179"/>
    <lineage>
        <taxon>unclassified sequences</taxon>
        <taxon>metagenomes</taxon>
        <taxon>ecological metagenomes</taxon>
    </lineage>
</organism>
<sequence length="138" mass="15482">MLPRSEQPRAPRTPKPRSVKLNPLRTFRPMPSKGIHLISDVSTPPCRMKSSSSRPTGLSANAVTTPARCLKQRRRPRATLYSPPPSQTVKFRAVWILESPGSNRSMISPRETMSYRHSSAGRMASLLISISLPFLRFE</sequence>
<gene>
    <name evidence="2" type="ORF">SDC9_201468</name>
</gene>
<name>A0A645ISK6_9ZZZZ</name>
<dbReference type="AlphaFoldDB" id="A0A645ISK6"/>
<evidence type="ECO:0000313" key="2">
    <source>
        <dbReference type="EMBL" id="MPN53802.1"/>
    </source>
</evidence>
<evidence type="ECO:0000256" key="1">
    <source>
        <dbReference type="SAM" id="MobiDB-lite"/>
    </source>
</evidence>
<dbReference type="EMBL" id="VSSQ01121333">
    <property type="protein sequence ID" value="MPN53802.1"/>
    <property type="molecule type" value="Genomic_DNA"/>
</dbReference>
<feature type="region of interest" description="Disordered" evidence="1">
    <location>
        <begin position="1"/>
        <end position="85"/>
    </location>
</feature>
<proteinExistence type="predicted"/>
<comment type="caution">
    <text evidence="2">The sequence shown here is derived from an EMBL/GenBank/DDBJ whole genome shotgun (WGS) entry which is preliminary data.</text>
</comment>